<feature type="compositionally biased region" description="Polar residues" evidence="1">
    <location>
        <begin position="1"/>
        <end position="10"/>
    </location>
</feature>
<keyword evidence="3" id="KW-1185">Reference proteome</keyword>
<gene>
    <name evidence="2" type="ORF">HanXRQr2_Chr02g0063321</name>
</gene>
<protein>
    <submittedName>
        <fullName evidence="2">Uncharacterized protein</fullName>
    </submittedName>
</protein>
<dbReference type="PANTHER" id="PTHR33386:SF5">
    <property type="entry name" value="OS02G0740600 PROTEIN"/>
    <property type="match status" value="1"/>
</dbReference>
<evidence type="ECO:0000256" key="1">
    <source>
        <dbReference type="SAM" id="MobiDB-lite"/>
    </source>
</evidence>
<dbReference type="AlphaFoldDB" id="A0A9K3P0X4"/>
<dbReference type="Gramene" id="mRNA:HanXRQr2_Chr02g0063321">
    <property type="protein sequence ID" value="mRNA:HanXRQr2_Chr02g0063321"/>
    <property type="gene ID" value="HanXRQr2_Chr02g0063321"/>
</dbReference>
<reference evidence="2" key="2">
    <citation type="submission" date="2020-06" db="EMBL/GenBank/DDBJ databases">
        <title>Helianthus annuus Genome sequencing and assembly Release 2.</title>
        <authorList>
            <person name="Gouzy J."/>
            <person name="Langlade N."/>
            <person name="Munos S."/>
        </authorList>
    </citation>
    <scope>NUCLEOTIDE SEQUENCE</scope>
    <source>
        <tissue evidence="2">Leaves</tissue>
    </source>
</reference>
<sequence length="93" mass="10405">MSSSFGNSWADQWDHNPDPMPASSTYTKKKTGGGIGKTKEVAATGAKKVKQATSVGRDTIQDDRTRDHSYLQFTDAILELIDHVRDFRQVNKY</sequence>
<evidence type="ECO:0000313" key="2">
    <source>
        <dbReference type="EMBL" id="KAF5818288.1"/>
    </source>
</evidence>
<proteinExistence type="predicted"/>
<organism evidence="2 3">
    <name type="scientific">Helianthus annuus</name>
    <name type="common">Common sunflower</name>
    <dbReference type="NCBI Taxonomy" id="4232"/>
    <lineage>
        <taxon>Eukaryota</taxon>
        <taxon>Viridiplantae</taxon>
        <taxon>Streptophyta</taxon>
        <taxon>Embryophyta</taxon>
        <taxon>Tracheophyta</taxon>
        <taxon>Spermatophyta</taxon>
        <taxon>Magnoliopsida</taxon>
        <taxon>eudicotyledons</taxon>
        <taxon>Gunneridae</taxon>
        <taxon>Pentapetalae</taxon>
        <taxon>asterids</taxon>
        <taxon>campanulids</taxon>
        <taxon>Asterales</taxon>
        <taxon>Asteraceae</taxon>
        <taxon>Asteroideae</taxon>
        <taxon>Heliantheae alliance</taxon>
        <taxon>Heliantheae</taxon>
        <taxon>Helianthus</taxon>
    </lineage>
</organism>
<comment type="caution">
    <text evidence="2">The sequence shown here is derived from an EMBL/GenBank/DDBJ whole genome shotgun (WGS) entry which is preliminary data.</text>
</comment>
<dbReference type="EMBL" id="MNCJ02000317">
    <property type="protein sequence ID" value="KAF5818288.1"/>
    <property type="molecule type" value="Genomic_DNA"/>
</dbReference>
<feature type="region of interest" description="Disordered" evidence="1">
    <location>
        <begin position="1"/>
        <end position="65"/>
    </location>
</feature>
<dbReference type="PANTHER" id="PTHR33386">
    <property type="entry name" value="OS02G0740600 PROTEIN"/>
    <property type="match status" value="1"/>
</dbReference>
<evidence type="ECO:0000313" key="3">
    <source>
        <dbReference type="Proteomes" id="UP000215914"/>
    </source>
</evidence>
<name>A0A9K3P0X4_HELAN</name>
<accession>A0A9K3P0X4</accession>
<reference evidence="2" key="1">
    <citation type="journal article" date="2017" name="Nature">
        <title>The sunflower genome provides insights into oil metabolism, flowering and Asterid evolution.</title>
        <authorList>
            <person name="Badouin H."/>
            <person name="Gouzy J."/>
            <person name="Grassa C.J."/>
            <person name="Murat F."/>
            <person name="Staton S.E."/>
            <person name="Cottret L."/>
            <person name="Lelandais-Briere C."/>
            <person name="Owens G.L."/>
            <person name="Carrere S."/>
            <person name="Mayjonade B."/>
            <person name="Legrand L."/>
            <person name="Gill N."/>
            <person name="Kane N.C."/>
            <person name="Bowers J.E."/>
            <person name="Hubner S."/>
            <person name="Bellec A."/>
            <person name="Berard A."/>
            <person name="Berges H."/>
            <person name="Blanchet N."/>
            <person name="Boniface M.C."/>
            <person name="Brunel D."/>
            <person name="Catrice O."/>
            <person name="Chaidir N."/>
            <person name="Claudel C."/>
            <person name="Donnadieu C."/>
            <person name="Faraut T."/>
            <person name="Fievet G."/>
            <person name="Helmstetter N."/>
            <person name="King M."/>
            <person name="Knapp S.J."/>
            <person name="Lai Z."/>
            <person name="Le Paslier M.C."/>
            <person name="Lippi Y."/>
            <person name="Lorenzon L."/>
            <person name="Mandel J.R."/>
            <person name="Marage G."/>
            <person name="Marchand G."/>
            <person name="Marquand E."/>
            <person name="Bret-Mestries E."/>
            <person name="Morien E."/>
            <person name="Nambeesan S."/>
            <person name="Nguyen T."/>
            <person name="Pegot-Espagnet P."/>
            <person name="Pouilly N."/>
            <person name="Raftis F."/>
            <person name="Sallet E."/>
            <person name="Schiex T."/>
            <person name="Thomas J."/>
            <person name="Vandecasteele C."/>
            <person name="Vares D."/>
            <person name="Vear F."/>
            <person name="Vautrin S."/>
            <person name="Crespi M."/>
            <person name="Mangin B."/>
            <person name="Burke J.M."/>
            <person name="Salse J."/>
            <person name="Munos S."/>
            <person name="Vincourt P."/>
            <person name="Rieseberg L.H."/>
            <person name="Langlade N.B."/>
        </authorList>
    </citation>
    <scope>NUCLEOTIDE SEQUENCE</scope>
    <source>
        <tissue evidence="2">Leaves</tissue>
    </source>
</reference>
<dbReference type="Proteomes" id="UP000215914">
    <property type="component" value="Unassembled WGS sequence"/>
</dbReference>